<comment type="caution">
    <text evidence="6">The sequence shown here is derived from an EMBL/GenBank/DDBJ whole genome shotgun (WGS) entry which is preliminary data.</text>
</comment>
<evidence type="ECO:0000313" key="7">
    <source>
        <dbReference type="Proteomes" id="UP000020492"/>
    </source>
</evidence>
<sequence length="162" mass="17737">MLAALVVTVLAVALLRPSKGIESPLVGKPAPDFTLVTLDGQAFRLRDHLGGPVIVNFWASWCIPCREEAPMLGEFARDARNLTMVGVVFQDQPDAARAFVREFAVPYPGVIDRQSRTAIDYGVGGIPETFFIDANGVIQEKHNGPFTREALWASARRIGVQF</sequence>
<evidence type="ECO:0000256" key="1">
    <source>
        <dbReference type="ARBA" id="ARBA00004196"/>
    </source>
</evidence>
<dbReference type="GO" id="GO:0017004">
    <property type="term" value="P:cytochrome complex assembly"/>
    <property type="evidence" value="ECO:0007669"/>
    <property type="project" value="UniProtKB-KW"/>
</dbReference>
<dbReference type="PATRIC" id="fig|1476583.3.peg.3541"/>
<dbReference type="eggNOG" id="COG0526">
    <property type="taxonomic scope" value="Bacteria"/>
</dbReference>
<organism evidence="6 7">
    <name type="scientific">Deinococcus phoenicis</name>
    <dbReference type="NCBI Taxonomy" id="1476583"/>
    <lineage>
        <taxon>Bacteria</taxon>
        <taxon>Thermotogati</taxon>
        <taxon>Deinococcota</taxon>
        <taxon>Deinococci</taxon>
        <taxon>Deinococcales</taxon>
        <taxon>Deinococcaceae</taxon>
        <taxon>Deinococcus</taxon>
    </lineage>
</organism>
<dbReference type="STRING" id="1476583.DEIPH_ctg139orf0019"/>
<dbReference type="GO" id="GO:0016491">
    <property type="term" value="F:oxidoreductase activity"/>
    <property type="evidence" value="ECO:0007669"/>
    <property type="project" value="InterPro"/>
</dbReference>
<dbReference type="InterPro" id="IPR050553">
    <property type="entry name" value="Thioredoxin_ResA/DsbE_sf"/>
</dbReference>
<keyword evidence="2" id="KW-0201">Cytochrome c-type biogenesis</keyword>
<dbReference type="AlphaFoldDB" id="A0A016QKI3"/>
<evidence type="ECO:0000313" key="6">
    <source>
        <dbReference type="EMBL" id="EYB66304.1"/>
    </source>
</evidence>
<dbReference type="Pfam" id="PF00578">
    <property type="entry name" value="AhpC-TSA"/>
    <property type="match status" value="1"/>
</dbReference>
<dbReference type="PANTHER" id="PTHR42852">
    <property type="entry name" value="THIOL:DISULFIDE INTERCHANGE PROTEIN DSBE"/>
    <property type="match status" value="1"/>
</dbReference>
<name>A0A016QKI3_9DEIO</name>
<dbReference type="EMBL" id="JHAC01000093">
    <property type="protein sequence ID" value="EYB66304.1"/>
    <property type="molecule type" value="Genomic_DNA"/>
</dbReference>
<evidence type="ECO:0000256" key="4">
    <source>
        <dbReference type="ARBA" id="ARBA00023284"/>
    </source>
</evidence>
<dbReference type="PROSITE" id="PS51352">
    <property type="entry name" value="THIOREDOXIN_2"/>
    <property type="match status" value="1"/>
</dbReference>
<evidence type="ECO:0000256" key="3">
    <source>
        <dbReference type="ARBA" id="ARBA00023157"/>
    </source>
</evidence>
<gene>
    <name evidence="6" type="ORF">DEIPH_ctg139orf0019</name>
</gene>
<dbReference type="GO" id="GO:0030313">
    <property type="term" value="C:cell envelope"/>
    <property type="evidence" value="ECO:0007669"/>
    <property type="project" value="UniProtKB-SubCell"/>
</dbReference>
<dbReference type="InterPro" id="IPR000866">
    <property type="entry name" value="AhpC/TSA"/>
</dbReference>
<dbReference type="InterPro" id="IPR036249">
    <property type="entry name" value="Thioredoxin-like_sf"/>
</dbReference>
<dbReference type="SUPFAM" id="SSF52833">
    <property type="entry name" value="Thioredoxin-like"/>
    <property type="match status" value="1"/>
</dbReference>
<dbReference type="InterPro" id="IPR013766">
    <property type="entry name" value="Thioredoxin_domain"/>
</dbReference>
<evidence type="ECO:0000256" key="2">
    <source>
        <dbReference type="ARBA" id="ARBA00022748"/>
    </source>
</evidence>
<evidence type="ECO:0000259" key="5">
    <source>
        <dbReference type="PROSITE" id="PS51352"/>
    </source>
</evidence>
<reference evidence="6 7" key="1">
    <citation type="submission" date="2014-03" db="EMBL/GenBank/DDBJ databases">
        <title>Draft genome sequence of Deinococcus phoenicis 1P10ME.</title>
        <authorList>
            <person name="Stepanov V.G."/>
            <person name="Vaishampayan P."/>
            <person name="Venkateswaran K."/>
            <person name="Fox G.E."/>
        </authorList>
    </citation>
    <scope>NUCLEOTIDE SEQUENCE [LARGE SCALE GENOMIC DNA]</scope>
    <source>
        <strain evidence="6 7">1P10ME</strain>
    </source>
</reference>
<dbReference type="PANTHER" id="PTHR42852:SF6">
    <property type="entry name" value="THIOL:DISULFIDE INTERCHANGE PROTEIN DSBE"/>
    <property type="match status" value="1"/>
</dbReference>
<comment type="subcellular location">
    <subcellularLocation>
        <location evidence="1">Cell envelope</location>
    </subcellularLocation>
</comment>
<accession>A0A016QKI3</accession>
<keyword evidence="7" id="KW-1185">Reference proteome</keyword>
<dbReference type="GO" id="GO:0016209">
    <property type="term" value="F:antioxidant activity"/>
    <property type="evidence" value="ECO:0007669"/>
    <property type="project" value="InterPro"/>
</dbReference>
<feature type="domain" description="Thioredoxin" evidence="5">
    <location>
        <begin position="24"/>
        <end position="162"/>
    </location>
</feature>
<keyword evidence="4" id="KW-0676">Redox-active center</keyword>
<protein>
    <recommendedName>
        <fullName evidence="5">Thioredoxin domain-containing protein</fullName>
    </recommendedName>
</protein>
<proteinExistence type="predicted"/>
<dbReference type="Proteomes" id="UP000020492">
    <property type="component" value="Unassembled WGS sequence"/>
</dbReference>
<dbReference type="Gene3D" id="3.40.30.10">
    <property type="entry name" value="Glutaredoxin"/>
    <property type="match status" value="1"/>
</dbReference>
<keyword evidence="3" id="KW-1015">Disulfide bond</keyword>